<dbReference type="EMBL" id="AJJU01000003">
    <property type="protein sequence ID" value="EID75873.1"/>
    <property type="molecule type" value="Genomic_DNA"/>
</dbReference>
<accession>I0WHK7</accession>
<dbReference type="OrthoDB" id="1453319at2"/>
<comment type="caution">
    <text evidence="2">The sequence shown here is derived from an EMBL/GenBank/DDBJ whole genome shotgun (WGS) entry which is preliminary data.</text>
</comment>
<evidence type="ECO:0000313" key="3">
    <source>
        <dbReference type="Proteomes" id="UP000005938"/>
    </source>
</evidence>
<keyword evidence="3" id="KW-1185">Reference proteome</keyword>
<dbReference type="RefSeq" id="WP_008237238.1">
    <property type="nucleotide sequence ID" value="NZ_AJJU01000003.1"/>
</dbReference>
<reference evidence="2 3" key="1">
    <citation type="journal article" date="2012" name="J. Bacteriol.">
        <title>Genome Sequence of the Halotolerant Bacterium Imtechella halotolerans K1T.</title>
        <authorList>
            <person name="Kumar S."/>
            <person name="Vikram S."/>
            <person name="Subramanian S."/>
            <person name="Raghava G.P."/>
            <person name="Pinnaka A.K."/>
        </authorList>
    </citation>
    <scope>NUCLEOTIDE SEQUENCE [LARGE SCALE GENOMIC DNA]</scope>
    <source>
        <strain evidence="2 3">K1</strain>
    </source>
</reference>
<dbReference type="AlphaFoldDB" id="I0WHK7"/>
<proteinExistence type="predicted"/>
<protein>
    <submittedName>
        <fullName evidence="2">Uncharacterized protein</fullName>
    </submittedName>
</protein>
<name>I0WHK7_9FLAO</name>
<evidence type="ECO:0000256" key="1">
    <source>
        <dbReference type="SAM" id="Phobius"/>
    </source>
</evidence>
<keyword evidence="1" id="KW-1133">Transmembrane helix</keyword>
<dbReference type="STRING" id="946077.W5A_02984"/>
<feature type="transmembrane region" description="Helical" evidence="1">
    <location>
        <begin position="33"/>
        <end position="55"/>
    </location>
</feature>
<gene>
    <name evidence="2" type="ORF">W5A_02984</name>
</gene>
<dbReference type="Proteomes" id="UP000005938">
    <property type="component" value="Unassembled WGS sequence"/>
</dbReference>
<keyword evidence="1" id="KW-0472">Membrane</keyword>
<keyword evidence="1" id="KW-0812">Transmembrane</keyword>
<sequence length="65" mass="7155">MKYVYLVLGILAVVLMIFNSTQIDTNAPFKGDSLVAIIGIVAPLCAILLLLIMHLSQKIQQKLKD</sequence>
<evidence type="ECO:0000313" key="2">
    <source>
        <dbReference type="EMBL" id="EID75873.1"/>
    </source>
</evidence>
<organism evidence="2 3">
    <name type="scientific">Imtechella halotolerans K1</name>
    <dbReference type="NCBI Taxonomy" id="946077"/>
    <lineage>
        <taxon>Bacteria</taxon>
        <taxon>Pseudomonadati</taxon>
        <taxon>Bacteroidota</taxon>
        <taxon>Flavobacteriia</taxon>
        <taxon>Flavobacteriales</taxon>
        <taxon>Flavobacteriaceae</taxon>
        <taxon>Imtechella</taxon>
    </lineage>
</organism>